<feature type="region of interest" description="Disordered" evidence="9">
    <location>
        <begin position="1"/>
        <end position="27"/>
    </location>
</feature>
<dbReference type="InterPro" id="IPR013685">
    <property type="entry name" value="POTRA_FtsQ_type"/>
</dbReference>
<evidence type="ECO:0000256" key="8">
    <source>
        <dbReference type="HAMAP-Rule" id="MF_00912"/>
    </source>
</evidence>
<dbReference type="GO" id="GO:0005886">
    <property type="term" value="C:plasma membrane"/>
    <property type="evidence" value="ECO:0007669"/>
    <property type="project" value="UniProtKB-SubCell"/>
</dbReference>
<evidence type="ECO:0000256" key="2">
    <source>
        <dbReference type="ARBA" id="ARBA00022475"/>
    </source>
</evidence>
<keyword evidence="6 8" id="KW-0472">Membrane</keyword>
<comment type="function">
    <text evidence="8">Cell division protein that may be involved in stabilizing or promoting the assembly of the division complex.</text>
</comment>
<dbReference type="Pfam" id="PF03799">
    <property type="entry name" value="FtsQ_DivIB_C"/>
    <property type="match status" value="1"/>
</dbReference>
<evidence type="ECO:0000256" key="7">
    <source>
        <dbReference type="ARBA" id="ARBA00023306"/>
    </source>
</evidence>
<evidence type="ECO:0000313" key="11">
    <source>
        <dbReference type="EMBL" id="QER67757.1"/>
    </source>
</evidence>
<protein>
    <recommendedName>
        <fullName evidence="8">Cell division protein DivIB</fullName>
    </recommendedName>
</protein>
<dbReference type="InterPro" id="IPR005548">
    <property type="entry name" value="Cell_div_FtsQ/DivIB_C"/>
</dbReference>
<dbReference type="Gene3D" id="3.40.50.10960">
    <property type="match status" value="1"/>
</dbReference>
<proteinExistence type="inferred from homology"/>
<sequence length="293" mass="33433">MAKDDDLKDSDLVNHNSRSKTDQHSYKERLDELELIRRKKKAEPQKNQAISKKLPKLKKQRFNANKFRAGILIGTFSIVILFMLYLVTPISKINDIKIYGNQQMSTAEIGKSIGVKKGDLIFKVWFNIAKEETHAMKNNPQFKSVRINVVGPRNVTIQIKENKIIGLIHEQNHYYAALSNGEIKKVNQQLTDYDMPIYSGFKSDSVLKATILQMEKIPTSISQNISEVKFDQTNKAPDRLLIYMSDGNEVLVKYTKLAKMMDYYPGIATQMTTPGVVDLQVGAYSYPYGTKDE</sequence>
<dbReference type="Pfam" id="PF08478">
    <property type="entry name" value="POTRA_1"/>
    <property type="match status" value="1"/>
</dbReference>
<feature type="domain" description="POTRA" evidence="10">
    <location>
        <begin position="91"/>
        <end position="162"/>
    </location>
</feature>
<dbReference type="Gene3D" id="3.10.20.310">
    <property type="entry name" value="membrane protein fhac"/>
    <property type="match status" value="1"/>
</dbReference>
<evidence type="ECO:0000256" key="4">
    <source>
        <dbReference type="ARBA" id="ARBA00022692"/>
    </source>
</evidence>
<evidence type="ECO:0000256" key="5">
    <source>
        <dbReference type="ARBA" id="ARBA00022989"/>
    </source>
</evidence>
<dbReference type="OrthoDB" id="1819027at2"/>
<keyword evidence="4 8" id="KW-0812">Transmembrane</keyword>
<dbReference type="PANTHER" id="PTHR37820">
    <property type="entry name" value="CELL DIVISION PROTEIN DIVIB"/>
    <property type="match status" value="1"/>
</dbReference>
<evidence type="ECO:0000256" key="3">
    <source>
        <dbReference type="ARBA" id="ARBA00022618"/>
    </source>
</evidence>
<dbReference type="HAMAP" id="MF_00912">
    <property type="entry name" value="DivIB"/>
    <property type="match status" value="1"/>
</dbReference>
<dbReference type="PANTHER" id="PTHR37820:SF1">
    <property type="entry name" value="CELL DIVISION PROTEIN FTSQ"/>
    <property type="match status" value="1"/>
</dbReference>
<feature type="compositionally biased region" description="Basic and acidic residues" evidence="9">
    <location>
        <begin position="1"/>
        <end position="12"/>
    </location>
</feature>
<keyword evidence="7 8" id="KW-0131">Cell cycle</keyword>
<dbReference type="Proteomes" id="UP000325295">
    <property type="component" value="Chromosome"/>
</dbReference>
<comment type="subcellular location">
    <subcellularLocation>
        <location evidence="8">Cell membrane</location>
        <topology evidence="8">Single-pass type II membrane protein</topology>
    </subcellularLocation>
    <subcellularLocation>
        <location evidence="1">Membrane</location>
    </subcellularLocation>
    <text evidence="8">Localizes to the division septum.</text>
</comment>
<accession>A0A5P1X661</accession>
<comment type="similarity">
    <text evidence="8">Belongs to the FtsQ/DivIB family. DivIB subfamily.</text>
</comment>
<gene>
    <name evidence="8" type="primary">divIB</name>
    <name evidence="11" type="ORF">F0161_07725</name>
</gene>
<dbReference type="InterPro" id="IPR034746">
    <property type="entry name" value="POTRA"/>
</dbReference>
<dbReference type="EMBL" id="CP043939">
    <property type="protein sequence ID" value="QER67757.1"/>
    <property type="molecule type" value="Genomic_DNA"/>
</dbReference>
<evidence type="ECO:0000256" key="6">
    <source>
        <dbReference type="ARBA" id="ARBA00023136"/>
    </source>
</evidence>
<dbReference type="GO" id="GO:0043093">
    <property type="term" value="P:FtsZ-dependent cytokinesis"/>
    <property type="evidence" value="ECO:0007669"/>
    <property type="project" value="UniProtKB-UniRule"/>
</dbReference>
<keyword evidence="3 8" id="KW-0132">Cell division</keyword>
<feature type="transmembrane region" description="Helical" evidence="8">
    <location>
        <begin position="67"/>
        <end position="87"/>
    </location>
</feature>
<keyword evidence="5 8" id="KW-1133">Transmembrane helix</keyword>
<reference evidence="11 12" key="1">
    <citation type="submission" date="2019-09" db="EMBL/GenBank/DDBJ databases">
        <title>Complete Genome Sequence of Lactobacillus nenjiangensis SH-Y15, isolated from sauerkraut.</title>
        <authorList>
            <person name="Yang H."/>
        </authorList>
    </citation>
    <scope>NUCLEOTIDE SEQUENCE [LARGE SCALE GENOMIC DNA]</scope>
    <source>
        <strain evidence="11 12">SH-Y15</strain>
    </source>
</reference>
<evidence type="ECO:0000256" key="9">
    <source>
        <dbReference type="SAM" id="MobiDB-lite"/>
    </source>
</evidence>
<dbReference type="GO" id="GO:0032153">
    <property type="term" value="C:cell division site"/>
    <property type="evidence" value="ECO:0007669"/>
    <property type="project" value="UniProtKB-UniRule"/>
</dbReference>
<keyword evidence="12" id="KW-1185">Reference proteome</keyword>
<dbReference type="KEGG" id="lnn:F0161_07725"/>
<dbReference type="InterPro" id="IPR026580">
    <property type="entry name" value="DivIB"/>
</dbReference>
<dbReference type="InterPro" id="IPR050487">
    <property type="entry name" value="FtsQ_DivIB"/>
</dbReference>
<name>A0A5P1X661_9LACO</name>
<dbReference type="RefSeq" id="WP_150204238.1">
    <property type="nucleotide sequence ID" value="NZ_CP043939.1"/>
</dbReference>
<evidence type="ECO:0000256" key="1">
    <source>
        <dbReference type="ARBA" id="ARBA00004370"/>
    </source>
</evidence>
<dbReference type="AlphaFoldDB" id="A0A5P1X661"/>
<dbReference type="PROSITE" id="PS51779">
    <property type="entry name" value="POTRA"/>
    <property type="match status" value="1"/>
</dbReference>
<keyword evidence="2 8" id="KW-1003">Cell membrane</keyword>
<evidence type="ECO:0000313" key="12">
    <source>
        <dbReference type="Proteomes" id="UP000325295"/>
    </source>
</evidence>
<evidence type="ECO:0000259" key="10">
    <source>
        <dbReference type="PROSITE" id="PS51779"/>
    </source>
</evidence>
<organism evidence="11 12">
    <name type="scientific">Paucilactobacillus nenjiangensis</name>
    <dbReference type="NCBI Taxonomy" id="1296540"/>
    <lineage>
        <taxon>Bacteria</taxon>
        <taxon>Bacillati</taxon>
        <taxon>Bacillota</taxon>
        <taxon>Bacilli</taxon>
        <taxon>Lactobacillales</taxon>
        <taxon>Lactobacillaceae</taxon>
        <taxon>Paucilactobacillus</taxon>
    </lineage>
</organism>